<organism evidence="2 3">
    <name type="scientific">Nocardiopsis changdeensis</name>
    <dbReference type="NCBI Taxonomy" id="2831969"/>
    <lineage>
        <taxon>Bacteria</taxon>
        <taxon>Bacillati</taxon>
        <taxon>Actinomycetota</taxon>
        <taxon>Actinomycetes</taxon>
        <taxon>Streptosporangiales</taxon>
        <taxon>Nocardiopsidaceae</taxon>
        <taxon>Nocardiopsis</taxon>
    </lineage>
</organism>
<feature type="region of interest" description="Disordered" evidence="1">
    <location>
        <begin position="148"/>
        <end position="169"/>
    </location>
</feature>
<proteinExistence type="predicted"/>
<evidence type="ECO:0000313" key="3">
    <source>
        <dbReference type="Proteomes" id="UP000676079"/>
    </source>
</evidence>
<evidence type="ECO:0000256" key="1">
    <source>
        <dbReference type="SAM" id="MobiDB-lite"/>
    </source>
</evidence>
<sequence length="183" mass="20604">MHSEHRNLMERLRELGLLAELPSARLALALDYQLTRPEDAPIRAALGEELGRRFAQEARILPLGCAAAVLDVVYVEARRESRNSLWAMSQAYHDVVRDRVTPGVRAMSTPAILEALEAIADESRHDSGQDNARRLVYLAELCDRHPEAEQAHEEWDQAEDQTDEECRRGPSQVVIAAVRRTMG</sequence>
<evidence type="ECO:0000313" key="2">
    <source>
        <dbReference type="EMBL" id="QUX26450.1"/>
    </source>
</evidence>
<dbReference type="RefSeq" id="WP_220566029.1">
    <property type="nucleotide sequence ID" value="NZ_CP074136.1"/>
</dbReference>
<gene>
    <name evidence="2" type="ORF">KGD84_32650</name>
</gene>
<keyword evidence="3" id="KW-1185">Reference proteome</keyword>
<geneLocation type="plasmid" evidence="2 3">
    <name>unnamed4</name>
</geneLocation>
<protein>
    <submittedName>
        <fullName evidence="2">Uncharacterized protein</fullName>
    </submittedName>
</protein>
<accession>A0A975KT12</accession>
<keyword evidence="2" id="KW-0614">Plasmid</keyword>
<dbReference type="EMBL" id="CP074136">
    <property type="protein sequence ID" value="QUX26450.1"/>
    <property type="molecule type" value="Genomic_DNA"/>
</dbReference>
<dbReference type="Proteomes" id="UP000676079">
    <property type="component" value="Plasmid unnamed4"/>
</dbReference>
<name>A0A975KT12_9ACTN</name>
<reference evidence="3" key="1">
    <citation type="submission" date="2021-05" db="EMBL/GenBank/DDBJ databases">
        <title>Direct Submission.</title>
        <authorList>
            <person name="Li K."/>
            <person name="Gao J."/>
        </authorList>
    </citation>
    <scope>NUCLEOTIDE SEQUENCE [LARGE SCALE GENOMIC DNA]</scope>
    <source>
        <strain evidence="3">Mg02</strain>
        <plasmid evidence="3">unnamed4</plasmid>
    </source>
</reference>